<dbReference type="GO" id="GO:0006730">
    <property type="term" value="P:one-carbon metabolic process"/>
    <property type="evidence" value="ECO:0007669"/>
    <property type="project" value="UniProtKB-KW"/>
</dbReference>
<dbReference type="InterPro" id="IPR012259">
    <property type="entry name" value="DHFR"/>
</dbReference>
<keyword evidence="5" id="KW-0560">Oxidoreductase</keyword>
<evidence type="ECO:0000256" key="4">
    <source>
        <dbReference type="ARBA" id="ARBA00022857"/>
    </source>
</evidence>
<accession>A0A382WSI3</accession>
<dbReference type="PANTHER" id="PTHR48069:SF3">
    <property type="entry name" value="DIHYDROFOLATE REDUCTASE"/>
    <property type="match status" value="1"/>
</dbReference>
<evidence type="ECO:0000259" key="6">
    <source>
        <dbReference type="PROSITE" id="PS51330"/>
    </source>
</evidence>
<dbReference type="InterPro" id="IPR024072">
    <property type="entry name" value="DHFR-like_dom_sf"/>
</dbReference>
<dbReference type="CDD" id="cd00209">
    <property type="entry name" value="DHFR"/>
    <property type="match status" value="1"/>
</dbReference>
<gene>
    <name evidence="7" type="ORF">METZ01_LOCUS414670</name>
</gene>
<dbReference type="EC" id="1.5.1.3" evidence="2"/>
<proteinExistence type="predicted"/>
<dbReference type="GO" id="GO:0005829">
    <property type="term" value="C:cytosol"/>
    <property type="evidence" value="ECO:0007669"/>
    <property type="project" value="TreeGrafter"/>
</dbReference>
<dbReference type="PANTHER" id="PTHR48069">
    <property type="entry name" value="DIHYDROFOLATE REDUCTASE"/>
    <property type="match status" value="1"/>
</dbReference>
<evidence type="ECO:0000256" key="1">
    <source>
        <dbReference type="ARBA" id="ARBA00004903"/>
    </source>
</evidence>
<evidence type="ECO:0000256" key="2">
    <source>
        <dbReference type="ARBA" id="ARBA00012856"/>
    </source>
</evidence>
<evidence type="ECO:0000256" key="5">
    <source>
        <dbReference type="ARBA" id="ARBA00023002"/>
    </source>
</evidence>
<dbReference type="PROSITE" id="PS51330">
    <property type="entry name" value="DHFR_2"/>
    <property type="match status" value="1"/>
</dbReference>
<dbReference type="Gene3D" id="3.40.430.10">
    <property type="entry name" value="Dihydrofolate Reductase, subunit A"/>
    <property type="match status" value="1"/>
</dbReference>
<comment type="pathway">
    <text evidence="1">Cofactor biosynthesis; tetrahydrofolate biosynthesis; 5,6,7,8-tetrahydrofolate from 7,8-dihydrofolate: step 1/1.</text>
</comment>
<dbReference type="EMBL" id="UINC01162197">
    <property type="protein sequence ID" value="SVD61816.1"/>
    <property type="molecule type" value="Genomic_DNA"/>
</dbReference>
<dbReference type="InterPro" id="IPR001796">
    <property type="entry name" value="DHFR_dom"/>
</dbReference>
<name>A0A382WSI3_9ZZZZ</name>
<dbReference type="Pfam" id="PF00186">
    <property type="entry name" value="DHFR_1"/>
    <property type="match status" value="1"/>
</dbReference>
<dbReference type="PRINTS" id="PR00070">
    <property type="entry name" value="DHFR"/>
</dbReference>
<dbReference type="GO" id="GO:0046452">
    <property type="term" value="P:dihydrofolate metabolic process"/>
    <property type="evidence" value="ECO:0007669"/>
    <property type="project" value="TreeGrafter"/>
</dbReference>
<dbReference type="GO" id="GO:0046655">
    <property type="term" value="P:folic acid metabolic process"/>
    <property type="evidence" value="ECO:0007669"/>
    <property type="project" value="TreeGrafter"/>
</dbReference>
<evidence type="ECO:0000313" key="7">
    <source>
        <dbReference type="EMBL" id="SVD61816.1"/>
    </source>
</evidence>
<keyword evidence="3" id="KW-0554">One-carbon metabolism</keyword>
<feature type="non-terminal residue" evidence="7">
    <location>
        <position position="122"/>
    </location>
</feature>
<dbReference type="AlphaFoldDB" id="A0A382WSI3"/>
<reference evidence="7" key="1">
    <citation type="submission" date="2018-05" db="EMBL/GenBank/DDBJ databases">
        <authorList>
            <person name="Lanie J.A."/>
            <person name="Ng W.-L."/>
            <person name="Kazmierczak K.M."/>
            <person name="Andrzejewski T.M."/>
            <person name="Davidsen T.M."/>
            <person name="Wayne K.J."/>
            <person name="Tettelin H."/>
            <person name="Glass J.I."/>
            <person name="Rusch D."/>
            <person name="Podicherti R."/>
            <person name="Tsui H.-C.T."/>
            <person name="Winkler M.E."/>
        </authorList>
    </citation>
    <scope>NUCLEOTIDE SEQUENCE</scope>
</reference>
<feature type="domain" description="DHFR" evidence="6">
    <location>
        <begin position="2"/>
        <end position="122"/>
    </location>
</feature>
<dbReference type="GO" id="GO:0004146">
    <property type="term" value="F:dihydrofolate reductase activity"/>
    <property type="evidence" value="ECO:0007669"/>
    <property type="project" value="UniProtKB-EC"/>
</dbReference>
<protein>
    <recommendedName>
        <fullName evidence="2">dihydrofolate reductase</fullName>
        <ecNumber evidence="2">1.5.1.3</ecNumber>
    </recommendedName>
</protein>
<evidence type="ECO:0000256" key="3">
    <source>
        <dbReference type="ARBA" id="ARBA00022563"/>
    </source>
</evidence>
<dbReference type="GO" id="GO:0046654">
    <property type="term" value="P:tetrahydrofolate biosynthetic process"/>
    <property type="evidence" value="ECO:0007669"/>
    <property type="project" value="InterPro"/>
</dbReference>
<dbReference type="SUPFAM" id="SSF53597">
    <property type="entry name" value="Dihydrofolate reductase-like"/>
    <property type="match status" value="1"/>
</dbReference>
<keyword evidence="4" id="KW-0521">NADP</keyword>
<dbReference type="PIRSF" id="PIRSF000194">
    <property type="entry name" value="DHFR"/>
    <property type="match status" value="1"/>
</dbReference>
<dbReference type="GO" id="GO:0050661">
    <property type="term" value="F:NADP binding"/>
    <property type="evidence" value="ECO:0007669"/>
    <property type="project" value="InterPro"/>
</dbReference>
<organism evidence="7">
    <name type="scientific">marine metagenome</name>
    <dbReference type="NCBI Taxonomy" id="408172"/>
    <lineage>
        <taxon>unclassified sequences</taxon>
        <taxon>metagenomes</taxon>
        <taxon>ecological metagenomes</taxon>
    </lineage>
</organism>
<sequence length="122" mass="13808">MIVSLIAAVAENRVIGKDNNLIWCLPKDIVFFRKTTMGHHVIMGRKNFESIPHKYCPLPGRTNIVISRQQDYIANGCHVVNSIEDALAIAQQNKDKEPFIIGGEEIYKLALDKDLVDKIYIT</sequence>